<dbReference type="Pfam" id="PF14792">
    <property type="entry name" value="DNA_pol_B_palm"/>
    <property type="match status" value="1"/>
</dbReference>
<comment type="catalytic activity">
    <reaction evidence="14 16">
        <text>DNA(n) + a 2'-deoxyribonucleoside 5'-triphosphate = DNA(n+1) + diphosphate</text>
        <dbReference type="Rhea" id="RHEA:22508"/>
        <dbReference type="Rhea" id="RHEA-COMP:17339"/>
        <dbReference type="Rhea" id="RHEA-COMP:17340"/>
        <dbReference type="ChEBI" id="CHEBI:33019"/>
        <dbReference type="ChEBI" id="CHEBI:61560"/>
        <dbReference type="ChEBI" id="CHEBI:173112"/>
        <dbReference type="EC" id="2.7.7.7"/>
    </reaction>
</comment>
<dbReference type="PROSITE" id="PS50172">
    <property type="entry name" value="BRCT"/>
    <property type="match status" value="1"/>
</dbReference>
<comment type="function">
    <text evidence="16">DNA polymerase that functions in several pathways of DNA repair. Involved in base excision repair (BER) responsible for repair of lesions that give rise to abasic (AP) sites in DNA. Also contributes to DNA double-strand break repair by non-homologous end joining and homologous recombination. Has both template-dependent and template-independent (terminal transferase) DNA polymerase activities. Has also a 5'-deoxyribose-5-phosphate lyase (dRP lyase) activity.</text>
</comment>
<dbReference type="PRINTS" id="PR00870">
    <property type="entry name" value="DNAPOLXBETA"/>
</dbReference>
<dbReference type="InterPro" id="IPR036420">
    <property type="entry name" value="BRCT_dom_sf"/>
</dbReference>
<dbReference type="InterPro" id="IPR002008">
    <property type="entry name" value="DNA_pol_X_beta-like"/>
</dbReference>
<dbReference type="InterPro" id="IPR010996">
    <property type="entry name" value="HHH_MUS81"/>
</dbReference>
<keyword evidence="5 16" id="KW-0808">Transferase</keyword>
<comment type="cofactor">
    <cofactor evidence="1">
        <name>Mn(2+)</name>
        <dbReference type="ChEBI" id="CHEBI:29035"/>
    </cofactor>
</comment>
<gene>
    <name evidence="18" type="ORF">C9374_014544</name>
</gene>
<protein>
    <recommendedName>
        <fullName evidence="16">DNA polymerase</fullName>
        <ecNumber evidence="16">2.7.7.7</ecNumber>
    </recommendedName>
</protein>
<dbReference type="Proteomes" id="UP000816034">
    <property type="component" value="Unassembled WGS sequence"/>
</dbReference>
<dbReference type="Gene3D" id="1.10.150.110">
    <property type="entry name" value="DNA polymerase beta, N-terminal domain-like"/>
    <property type="match status" value="1"/>
</dbReference>
<evidence type="ECO:0000256" key="8">
    <source>
        <dbReference type="ARBA" id="ARBA00022723"/>
    </source>
</evidence>
<evidence type="ECO:0000256" key="4">
    <source>
        <dbReference type="ARBA" id="ARBA00022634"/>
    </source>
</evidence>
<evidence type="ECO:0000256" key="5">
    <source>
        <dbReference type="ARBA" id="ARBA00022679"/>
    </source>
</evidence>
<dbReference type="Pfam" id="PF14791">
    <property type="entry name" value="DNA_pol_B_thumb"/>
    <property type="match status" value="1"/>
</dbReference>
<dbReference type="GO" id="GO:0005634">
    <property type="term" value="C:nucleus"/>
    <property type="evidence" value="ECO:0007669"/>
    <property type="project" value="UniProtKB-SubCell"/>
</dbReference>
<comment type="subcellular location">
    <subcellularLocation>
        <location evidence="2 16">Nucleus</location>
    </subcellularLocation>
</comment>
<keyword evidence="9 16" id="KW-0227">DNA damage</keyword>
<dbReference type="SUPFAM" id="SSF47802">
    <property type="entry name" value="DNA polymerase beta, N-terminal domain-like"/>
    <property type="match status" value="1"/>
</dbReference>
<dbReference type="InterPro" id="IPR029398">
    <property type="entry name" value="PolB_thumb"/>
</dbReference>
<keyword evidence="8" id="KW-0479">Metal-binding</keyword>
<comment type="similarity">
    <text evidence="3 16">Belongs to the DNA polymerase type-X family.</text>
</comment>
<dbReference type="InterPro" id="IPR027421">
    <property type="entry name" value="DNA_pol_lamdba_lyase_dom_sf"/>
</dbReference>
<dbReference type="AlphaFoldDB" id="A0AA88H070"/>
<dbReference type="FunFam" id="1.10.150.20:FF:000010">
    <property type="entry name" value="DNA polymerase lambda"/>
    <property type="match status" value="1"/>
</dbReference>
<evidence type="ECO:0000256" key="1">
    <source>
        <dbReference type="ARBA" id="ARBA00001936"/>
    </source>
</evidence>
<evidence type="ECO:0000256" key="16">
    <source>
        <dbReference type="RuleBase" id="RU366014"/>
    </source>
</evidence>
<accession>A0AA88H070</accession>
<dbReference type="InterPro" id="IPR018944">
    <property type="entry name" value="DNA_pol_lambd_fingers_domain"/>
</dbReference>
<reference evidence="18 19" key="1">
    <citation type="journal article" date="2018" name="BMC Genomics">
        <title>The genome of Naegleria lovaniensis, the basis for a comparative approach to unravel pathogenicity factors of the human pathogenic amoeba N. fowleri.</title>
        <authorList>
            <person name="Liechti N."/>
            <person name="Schurch N."/>
            <person name="Bruggmann R."/>
            <person name="Wittwer M."/>
        </authorList>
    </citation>
    <scope>NUCLEOTIDE SEQUENCE [LARGE SCALE GENOMIC DNA]</scope>
    <source>
        <strain evidence="18 19">ATCC 30569</strain>
    </source>
</reference>
<feature type="active site" description="Nucleophile; Schiff-base intermediate with DNA; for 5'-dRP lyase activity" evidence="15">
    <location>
        <position position="311"/>
    </location>
</feature>
<dbReference type="Gene3D" id="1.10.150.20">
    <property type="entry name" value="5' to 3' exonuclease, C-terminal subdomain"/>
    <property type="match status" value="1"/>
</dbReference>
<dbReference type="Gene3D" id="3.30.460.10">
    <property type="entry name" value="Beta Polymerase, domain 2"/>
    <property type="match status" value="1"/>
</dbReference>
<dbReference type="SUPFAM" id="SSF81585">
    <property type="entry name" value="PsbU/PolX domain-like"/>
    <property type="match status" value="1"/>
</dbReference>
<dbReference type="InterPro" id="IPR001357">
    <property type="entry name" value="BRCT_dom"/>
</dbReference>
<dbReference type="PANTHER" id="PTHR11276">
    <property type="entry name" value="DNA POLYMERASE TYPE-X FAMILY MEMBER"/>
    <property type="match status" value="1"/>
</dbReference>
<dbReference type="RefSeq" id="XP_044553136.1">
    <property type="nucleotide sequence ID" value="XM_044690543.1"/>
</dbReference>
<evidence type="ECO:0000256" key="13">
    <source>
        <dbReference type="ARBA" id="ARBA00023242"/>
    </source>
</evidence>
<dbReference type="InterPro" id="IPR043519">
    <property type="entry name" value="NT_sf"/>
</dbReference>
<dbReference type="InterPro" id="IPR002054">
    <property type="entry name" value="DNA-dir_DNA_pol_X"/>
</dbReference>
<evidence type="ECO:0000256" key="9">
    <source>
        <dbReference type="ARBA" id="ARBA00022763"/>
    </source>
</evidence>
<dbReference type="Gene3D" id="3.30.210.10">
    <property type="entry name" value="DNA polymerase, thumb domain"/>
    <property type="match status" value="1"/>
</dbReference>
<dbReference type="InterPro" id="IPR037160">
    <property type="entry name" value="DNA_Pol_thumb_sf"/>
</dbReference>
<evidence type="ECO:0000256" key="12">
    <source>
        <dbReference type="ARBA" id="ARBA00023239"/>
    </source>
</evidence>
<dbReference type="InterPro" id="IPR022312">
    <property type="entry name" value="DNA_pol_X"/>
</dbReference>
<evidence type="ECO:0000313" key="18">
    <source>
        <dbReference type="EMBL" id="KAG2389144.1"/>
    </source>
</evidence>
<proteinExistence type="inferred from homology"/>
<dbReference type="Pfam" id="PF10391">
    <property type="entry name" value="DNA_pol_lambd_f"/>
    <property type="match status" value="1"/>
</dbReference>
<keyword evidence="13 16" id="KW-0539">Nucleus</keyword>
<dbReference type="GO" id="GO:0003677">
    <property type="term" value="F:DNA binding"/>
    <property type="evidence" value="ECO:0007669"/>
    <property type="project" value="UniProtKB-UniRule"/>
</dbReference>
<dbReference type="GO" id="GO:0003887">
    <property type="term" value="F:DNA-directed DNA polymerase activity"/>
    <property type="evidence" value="ECO:0007669"/>
    <property type="project" value="UniProtKB-UniRule"/>
</dbReference>
<keyword evidence="12" id="KW-0456">Lyase</keyword>
<evidence type="ECO:0000256" key="15">
    <source>
        <dbReference type="PIRSR" id="PIRSR622312-50"/>
    </source>
</evidence>
<dbReference type="GO" id="GO:0016829">
    <property type="term" value="F:lyase activity"/>
    <property type="evidence" value="ECO:0007669"/>
    <property type="project" value="UniProtKB-KW"/>
</dbReference>
<keyword evidence="19" id="KW-1185">Reference proteome</keyword>
<keyword evidence="6 16" id="KW-0548">Nucleotidyltransferase</keyword>
<dbReference type="EMBL" id="PYSW02000008">
    <property type="protein sequence ID" value="KAG2389144.1"/>
    <property type="molecule type" value="Genomic_DNA"/>
</dbReference>
<dbReference type="SUPFAM" id="SSF52113">
    <property type="entry name" value="BRCT domain"/>
    <property type="match status" value="1"/>
</dbReference>
<dbReference type="Gene3D" id="3.40.50.10190">
    <property type="entry name" value="BRCT domain"/>
    <property type="match status" value="1"/>
</dbReference>
<evidence type="ECO:0000256" key="14">
    <source>
        <dbReference type="ARBA" id="ARBA00049244"/>
    </source>
</evidence>
<dbReference type="GO" id="GO:0006303">
    <property type="term" value="P:double-strand break repair via nonhomologous end joining"/>
    <property type="evidence" value="ECO:0007669"/>
    <property type="project" value="TreeGrafter"/>
</dbReference>
<dbReference type="PRINTS" id="PR00869">
    <property type="entry name" value="DNAPOLX"/>
</dbReference>
<dbReference type="GO" id="GO:0046872">
    <property type="term" value="F:metal ion binding"/>
    <property type="evidence" value="ECO:0007669"/>
    <property type="project" value="UniProtKB-UniRule"/>
</dbReference>
<comment type="caution">
    <text evidence="18">The sequence shown here is derived from an EMBL/GenBank/DDBJ whole genome shotgun (WGS) entry which is preliminary data.</text>
</comment>
<dbReference type="Pfam" id="PF14716">
    <property type="entry name" value="HHH_8"/>
    <property type="match status" value="1"/>
</dbReference>
<dbReference type="InterPro" id="IPR028207">
    <property type="entry name" value="DNA_pol_B_palm_palm"/>
</dbReference>
<keyword evidence="4" id="KW-0237">DNA synthesis</keyword>
<keyword evidence="10 16" id="KW-0239">DNA-directed DNA polymerase</keyword>
<evidence type="ECO:0000256" key="6">
    <source>
        <dbReference type="ARBA" id="ARBA00022695"/>
    </source>
</evidence>
<evidence type="ECO:0000313" key="19">
    <source>
        <dbReference type="Proteomes" id="UP000816034"/>
    </source>
</evidence>
<organism evidence="18 19">
    <name type="scientific">Naegleria lovaniensis</name>
    <name type="common">Amoeba</name>
    <dbReference type="NCBI Taxonomy" id="51637"/>
    <lineage>
        <taxon>Eukaryota</taxon>
        <taxon>Discoba</taxon>
        <taxon>Heterolobosea</taxon>
        <taxon>Tetramitia</taxon>
        <taxon>Eutetramitia</taxon>
        <taxon>Vahlkampfiidae</taxon>
        <taxon>Naegleria</taxon>
    </lineage>
</organism>
<name>A0AA88H070_NAELO</name>
<evidence type="ECO:0000256" key="2">
    <source>
        <dbReference type="ARBA" id="ARBA00004123"/>
    </source>
</evidence>
<feature type="domain" description="BRCT" evidence="17">
    <location>
        <begin position="97"/>
        <end position="192"/>
    </location>
</feature>
<dbReference type="EC" id="2.7.7.7" evidence="16"/>
<sequence length="598" mass="68094">MYDQTNSRLNPNHDSFFSHLEQYLNDLQQEEEEAYSQRFTPPEICSLSSSTENNLLVCNFHPPIGIVSSNDDPHSSSSSQPSQMGFNCSSQKTISSNLALIFDGLKFLLICGKNMSKQQANIHSNNISKRGGFVEIFNNQKLSGEVDFIICGSENFEKYKQLMPVFKNVVSPNFIIDCLQAQRLITNIKKYIPEQSPNESFSQVNSIITTSQETTLQDASHVEKAKMERKNRFLNSFVCVNNTTSSGNGSPNQELADLFDKLYKHYNSMNEPFRAMAYRKATTIIKGISFKITSIDQIAEISGIGDKVREKIKEYLQFGKISRLESVQTNNVNTVIQSFTKIWGVGTKTAETLYSQGCRKIEDIDTSTLNHQQLIGLKYYYEFQNRIPREEVERISKIVQNIARKISSNIICEAVGSFRRGKQDCGDVDILISVRTGIDDVYSSSADSTDSESNIENFSLDGLLQKIVTKMQDLKIITDTLSMSCKLHLEEDENDTFMGVYCFDDVGIHRRIDIKVYRREHYAFALLYFTGSDHFNRSIRLLCRKKGYSLSDKSLCANTIRDKKSNRIHDGIKISCATEREIFEKIGIPYKEPHERDV</sequence>
<keyword evidence="11 16" id="KW-0234">DNA repair</keyword>
<evidence type="ECO:0000256" key="3">
    <source>
        <dbReference type="ARBA" id="ARBA00008323"/>
    </source>
</evidence>
<evidence type="ECO:0000256" key="7">
    <source>
        <dbReference type="ARBA" id="ARBA00022705"/>
    </source>
</evidence>
<dbReference type="SMART" id="SM00483">
    <property type="entry name" value="POLXc"/>
    <property type="match status" value="1"/>
</dbReference>
<dbReference type="SUPFAM" id="SSF81301">
    <property type="entry name" value="Nucleotidyltransferase"/>
    <property type="match status" value="1"/>
</dbReference>
<dbReference type="CDD" id="cd00141">
    <property type="entry name" value="NT_POLXc"/>
    <property type="match status" value="1"/>
</dbReference>
<evidence type="ECO:0000256" key="10">
    <source>
        <dbReference type="ARBA" id="ARBA00022932"/>
    </source>
</evidence>
<evidence type="ECO:0000259" key="17">
    <source>
        <dbReference type="PROSITE" id="PS50172"/>
    </source>
</evidence>
<dbReference type="GeneID" id="68106997"/>
<dbReference type="PANTHER" id="PTHR11276:SF28">
    <property type="entry name" value="DNA POLYMERASE LAMBDA"/>
    <property type="match status" value="1"/>
</dbReference>
<evidence type="ECO:0000256" key="11">
    <source>
        <dbReference type="ARBA" id="ARBA00023204"/>
    </source>
</evidence>
<keyword evidence="7" id="KW-0235">DNA replication</keyword>